<keyword evidence="13" id="KW-1185">Reference proteome</keyword>
<accession>A0ABT1E7A1</accession>
<evidence type="ECO:0000256" key="3">
    <source>
        <dbReference type="ARBA" id="ARBA00022670"/>
    </source>
</evidence>
<sequence length="166" mass="19371">MRKKYYIGIILSLIPLILLDQVTKLLADIHLKNQNAIPIIKDVLVLDYVENRGAAFGTFQGGFVFFVFTFIVLAVFMCFFAMRVPLTQRMKPLRILLVFVLAGAIGNFIDRIRLRYVIDFIYFKLIDFPVFNVADIYVTVSMILLIILCLFYYKEEDFEQLLHRKG</sequence>
<keyword evidence="2 9" id="KW-1003">Cell membrane</keyword>
<evidence type="ECO:0000256" key="1">
    <source>
        <dbReference type="ARBA" id="ARBA00006139"/>
    </source>
</evidence>
<evidence type="ECO:0000256" key="5">
    <source>
        <dbReference type="ARBA" id="ARBA00022750"/>
    </source>
</evidence>
<evidence type="ECO:0000256" key="4">
    <source>
        <dbReference type="ARBA" id="ARBA00022692"/>
    </source>
</evidence>
<comment type="caution">
    <text evidence="12">The sequence shown here is derived from an EMBL/GenBank/DDBJ whole genome shotgun (WGS) entry which is preliminary data.</text>
</comment>
<comment type="catalytic activity">
    <reaction evidence="9 10">
        <text>Release of signal peptides from bacterial membrane prolipoproteins. Hydrolyzes -Xaa-Yaa-Zaa-|-(S,diacylglyceryl)Cys-, in which Xaa is hydrophobic (preferably Leu), and Yaa (Ala or Ser) and Zaa (Gly or Ala) have small, neutral side chains.</text>
        <dbReference type="EC" id="3.4.23.36"/>
    </reaction>
</comment>
<evidence type="ECO:0000256" key="7">
    <source>
        <dbReference type="ARBA" id="ARBA00022989"/>
    </source>
</evidence>
<feature type="transmembrane region" description="Helical" evidence="9">
    <location>
        <begin position="93"/>
        <end position="109"/>
    </location>
</feature>
<evidence type="ECO:0000256" key="10">
    <source>
        <dbReference type="RuleBase" id="RU000594"/>
    </source>
</evidence>
<comment type="subcellular location">
    <subcellularLocation>
        <location evidence="9">Cell membrane</location>
        <topology evidence="9">Multi-pass membrane protein</topology>
    </subcellularLocation>
</comment>
<dbReference type="RefSeq" id="WP_262065486.1">
    <property type="nucleotide sequence ID" value="NZ_JAMXOD010000004.1"/>
</dbReference>
<dbReference type="EMBL" id="JAMZFW010000004">
    <property type="protein sequence ID" value="MCP1101704.1"/>
    <property type="molecule type" value="Genomic_DNA"/>
</dbReference>
<feature type="active site" evidence="9">
    <location>
        <position position="119"/>
    </location>
</feature>
<evidence type="ECO:0000313" key="12">
    <source>
        <dbReference type="EMBL" id="MCP1101704.1"/>
    </source>
</evidence>
<evidence type="ECO:0000256" key="9">
    <source>
        <dbReference type="HAMAP-Rule" id="MF_00161"/>
    </source>
</evidence>
<dbReference type="InterPro" id="IPR001872">
    <property type="entry name" value="Peptidase_A8"/>
</dbReference>
<keyword evidence="5 9" id="KW-0064">Aspartyl protease</keyword>
<organism evidence="12 13">
    <name type="scientific">Aequitasia blattaphilus</name>
    <dbReference type="NCBI Taxonomy" id="2949332"/>
    <lineage>
        <taxon>Bacteria</taxon>
        <taxon>Bacillati</taxon>
        <taxon>Bacillota</taxon>
        <taxon>Clostridia</taxon>
        <taxon>Lachnospirales</taxon>
        <taxon>Lachnospiraceae</taxon>
        <taxon>Aequitasia</taxon>
    </lineage>
</organism>
<keyword evidence="7 9" id="KW-1133">Transmembrane helix</keyword>
<evidence type="ECO:0000256" key="11">
    <source>
        <dbReference type="RuleBase" id="RU004181"/>
    </source>
</evidence>
<proteinExistence type="inferred from homology"/>
<keyword evidence="6 9" id="KW-0378">Hydrolase</keyword>
<evidence type="ECO:0000313" key="13">
    <source>
        <dbReference type="Proteomes" id="UP001523566"/>
    </source>
</evidence>
<comment type="caution">
    <text evidence="9">Lacks conserved residue(s) required for the propagation of feature annotation.</text>
</comment>
<dbReference type="NCBIfam" id="TIGR00077">
    <property type="entry name" value="lspA"/>
    <property type="match status" value="1"/>
</dbReference>
<feature type="active site" evidence="9">
    <location>
        <position position="135"/>
    </location>
</feature>
<comment type="similarity">
    <text evidence="1 9 11">Belongs to the peptidase A8 family.</text>
</comment>
<reference evidence="12 13" key="1">
    <citation type="journal article" date="2022" name="Genome Biol. Evol.">
        <title>Host diet, physiology and behaviors set the stage for Lachnospiraceae cladogenesis.</title>
        <authorList>
            <person name="Vera-Ponce De Leon A."/>
            <person name="Schneider M."/>
            <person name="Jahnes B.C."/>
            <person name="Sadowski V."/>
            <person name="Camuy-Velez L.A."/>
            <person name="Duan J."/>
            <person name="Sabree Z.L."/>
        </authorList>
    </citation>
    <scope>NUCLEOTIDE SEQUENCE [LARGE SCALE GENOMIC DNA]</scope>
    <source>
        <strain evidence="12 13">PAL113</strain>
    </source>
</reference>
<dbReference type="Proteomes" id="UP001523566">
    <property type="component" value="Unassembled WGS sequence"/>
</dbReference>
<evidence type="ECO:0000256" key="8">
    <source>
        <dbReference type="ARBA" id="ARBA00023136"/>
    </source>
</evidence>
<dbReference type="PANTHER" id="PTHR33695:SF1">
    <property type="entry name" value="LIPOPROTEIN SIGNAL PEPTIDASE"/>
    <property type="match status" value="1"/>
</dbReference>
<dbReference type="HAMAP" id="MF_00161">
    <property type="entry name" value="LspA"/>
    <property type="match status" value="1"/>
</dbReference>
<name>A0ABT1E7A1_9FIRM</name>
<comment type="pathway">
    <text evidence="9">Protein modification; lipoprotein biosynthesis (signal peptide cleavage).</text>
</comment>
<dbReference type="PROSITE" id="PS00855">
    <property type="entry name" value="SPASE_II"/>
    <property type="match status" value="1"/>
</dbReference>
<gene>
    <name evidence="9 12" type="primary">lspA</name>
    <name evidence="12" type="ORF">NK125_04650</name>
</gene>
<feature type="transmembrane region" description="Helical" evidence="9">
    <location>
        <begin position="129"/>
        <end position="153"/>
    </location>
</feature>
<dbReference type="EC" id="3.4.23.36" evidence="9"/>
<feature type="transmembrane region" description="Helical" evidence="9">
    <location>
        <begin position="62"/>
        <end position="81"/>
    </location>
</feature>
<dbReference type="PANTHER" id="PTHR33695">
    <property type="entry name" value="LIPOPROTEIN SIGNAL PEPTIDASE"/>
    <property type="match status" value="1"/>
</dbReference>
<keyword evidence="4 9" id="KW-0812">Transmembrane</keyword>
<evidence type="ECO:0000256" key="2">
    <source>
        <dbReference type="ARBA" id="ARBA00022475"/>
    </source>
</evidence>
<keyword evidence="8 9" id="KW-0472">Membrane</keyword>
<dbReference type="Pfam" id="PF01252">
    <property type="entry name" value="Peptidase_A8"/>
    <property type="match status" value="1"/>
</dbReference>
<protein>
    <recommendedName>
        <fullName evidence="9">Lipoprotein signal peptidase</fullName>
        <ecNumber evidence="9">3.4.23.36</ecNumber>
    </recommendedName>
    <alternativeName>
        <fullName evidence="9">Prolipoprotein signal peptidase</fullName>
    </alternativeName>
    <alternativeName>
        <fullName evidence="9">Signal peptidase II</fullName>
        <shortName evidence="9">SPase II</shortName>
    </alternativeName>
</protein>
<dbReference type="GO" id="GO:0004190">
    <property type="term" value="F:aspartic-type endopeptidase activity"/>
    <property type="evidence" value="ECO:0007669"/>
    <property type="project" value="UniProtKB-EC"/>
</dbReference>
<dbReference type="PRINTS" id="PR00781">
    <property type="entry name" value="LIPOSIGPTASE"/>
</dbReference>
<comment type="function">
    <text evidence="9 10">This protein specifically catalyzes the removal of signal peptides from prolipoproteins.</text>
</comment>
<evidence type="ECO:0000256" key="6">
    <source>
        <dbReference type="ARBA" id="ARBA00022801"/>
    </source>
</evidence>
<keyword evidence="3 9" id="KW-0645">Protease</keyword>